<sequence length="94" mass="10650">MMTKRIGGCVVTSHISKLIKFPRCCLTHGVPVVQPGVARARETATQKHIKQNRVRLVTCRVLLVFCARVEQRVAFSESLLQKNKLSVHQHFQLS</sequence>
<dbReference type="AlphaFoldDB" id="A0A6G0WPE5"/>
<dbReference type="Proteomes" id="UP000481153">
    <property type="component" value="Unassembled WGS sequence"/>
</dbReference>
<reference evidence="1 2" key="1">
    <citation type="submission" date="2019-07" db="EMBL/GenBank/DDBJ databases">
        <title>Genomics analysis of Aphanomyces spp. identifies a new class of oomycete effector associated with host adaptation.</title>
        <authorList>
            <person name="Gaulin E."/>
        </authorList>
    </citation>
    <scope>NUCLEOTIDE SEQUENCE [LARGE SCALE GENOMIC DNA]</scope>
    <source>
        <strain evidence="1 2">ATCC 201684</strain>
    </source>
</reference>
<dbReference type="EMBL" id="VJMJ01000167">
    <property type="protein sequence ID" value="KAF0729202.1"/>
    <property type="molecule type" value="Genomic_DNA"/>
</dbReference>
<name>A0A6G0WPE5_9STRA</name>
<organism evidence="1 2">
    <name type="scientific">Aphanomyces euteiches</name>
    <dbReference type="NCBI Taxonomy" id="100861"/>
    <lineage>
        <taxon>Eukaryota</taxon>
        <taxon>Sar</taxon>
        <taxon>Stramenopiles</taxon>
        <taxon>Oomycota</taxon>
        <taxon>Saprolegniomycetes</taxon>
        <taxon>Saprolegniales</taxon>
        <taxon>Verrucalvaceae</taxon>
        <taxon>Aphanomyces</taxon>
    </lineage>
</organism>
<protein>
    <submittedName>
        <fullName evidence="1">Uncharacterized protein</fullName>
    </submittedName>
</protein>
<accession>A0A6G0WPE5</accession>
<evidence type="ECO:0000313" key="1">
    <source>
        <dbReference type="EMBL" id="KAF0729202.1"/>
    </source>
</evidence>
<keyword evidence="2" id="KW-1185">Reference proteome</keyword>
<proteinExistence type="predicted"/>
<gene>
    <name evidence="1" type="ORF">Ae201684_013179</name>
</gene>
<evidence type="ECO:0000313" key="2">
    <source>
        <dbReference type="Proteomes" id="UP000481153"/>
    </source>
</evidence>
<comment type="caution">
    <text evidence="1">The sequence shown here is derived from an EMBL/GenBank/DDBJ whole genome shotgun (WGS) entry which is preliminary data.</text>
</comment>